<dbReference type="InterPro" id="IPR007343">
    <property type="entry name" value="Uncharacterised_pept_Zn_put"/>
</dbReference>
<proteinExistence type="predicted"/>
<dbReference type="PANTHER" id="PTHR30168:SF0">
    <property type="entry name" value="INNER MEMBRANE PROTEIN"/>
    <property type="match status" value="1"/>
</dbReference>
<evidence type="ECO:0000256" key="5">
    <source>
        <dbReference type="SAM" id="MobiDB-lite"/>
    </source>
</evidence>
<dbReference type="GO" id="GO:0016020">
    <property type="term" value="C:membrane"/>
    <property type="evidence" value="ECO:0007669"/>
    <property type="project" value="UniProtKB-SubCell"/>
</dbReference>
<evidence type="ECO:0000256" key="1">
    <source>
        <dbReference type="ARBA" id="ARBA00004167"/>
    </source>
</evidence>
<feature type="region of interest" description="Disordered" evidence="5">
    <location>
        <begin position="1"/>
        <end position="21"/>
    </location>
</feature>
<dbReference type="EMBL" id="JAENIJ010000010">
    <property type="protein sequence ID" value="MBK1882451.1"/>
    <property type="molecule type" value="Genomic_DNA"/>
</dbReference>
<feature type="compositionally biased region" description="Basic and acidic residues" evidence="5">
    <location>
        <begin position="1"/>
        <end position="17"/>
    </location>
</feature>
<dbReference type="Pfam" id="PF04228">
    <property type="entry name" value="Zn_peptidase"/>
    <property type="match status" value="1"/>
</dbReference>
<comment type="caution">
    <text evidence="6">The sequence shown here is derived from an EMBL/GenBank/DDBJ whole genome shotgun (WGS) entry which is preliminary data.</text>
</comment>
<gene>
    <name evidence="6" type="ORF">JIN85_08495</name>
</gene>
<evidence type="ECO:0000313" key="6">
    <source>
        <dbReference type="EMBL" id="MBK1882451.1"/>
    </source>
</evidence>
<dbReference type="RefSeq" id="WP_200269605.1">
    <property type="nucleotide sequence ID" value="NZ_JAENIJ010000010.1"/>
</dbReference>
<evidence type="ECO:0000256" key="2">
    <source>
        <dbReference type="ARBA" id="ARBA00022692"/>
    </source>
</evidence>
<evidence type="ECO:0000256" key="3">
    <source>
        <dbReference type="ARBA" id="ARBA00022989"/>
    </source>
</evidence>
<reference evidence="6" key="1">
    <citation type="submission" date="2021-01" db="EMBL/GenBank/DDBJ databases">
        <title>Modified the classification status of verrucomicrobia.</title>
        <authorList>
            <person name="Feng X."/>
        </authorList>
    </citation>
    <scope>NUCLEOTIDE SEQUENCE</scope>
    <source>
        <strain evidence="6">KCTC 22041</strain>
    </source>
</reference>
<comment type="subcellular location">
    <subcellularLocation>
        <location evidence="1">Membrane</location>
        <topology evidence="1">Single-pass membrane protein</topology>
    </subcellularLocation>
</comment>
<dbReference type="PANTHER" id="PTHR30168">
    <property type="entry name" value="PUTATIVE MEMBRANE PROTEIN YPFJ"/>
    <property type="match status" value="1"/>
</dbReference>
<keyword evidence="4" id="KW-0472">Membrane</keyword>
<accession>A0A934S7X1</accession>
<keyword evidence="7" id="KW-1185">Reference proteome</keyword>
<dbReference type="Proteomes" id="UP000603141">
    <property type="component" value="Unassembled WGS sequence"/>
</dbReference>
<organism evidence="6 7">
    <name type="scientific">Luteolibacter pohnpeiensis</name>
    <dbReference type="NCBI Taxonomy" id="454153"/>
    <lineage>
        <taxon>Bacteria</taxon>
        <taxon>Pseudomonadati</taxon>
        <taxon>Verrucomicrobiota</taxon>
        <taxon>Verrucomicrobiia</taxon>
        <taxon>Verrucomicrobiales</taxon>
        <taxon>Verrucomicrobiaceae</taxon>
        <taxon>Luteolibacter</taxon>
    </lineage>
</organism>
<evidence type="ECO:0000256" key="4">
    <source>
        <dbReference type="ARBA" id="ARBA00023136"/>
    </source>
</evidence>
<sequence length="290" mass="31850">MDLKDVRQSDNVEDARGQRSAGGFGGGGGGLGLLMTIGRLFGIKGIVVALILGGVLWNMGLLNPGMLNGGGSPAGVVSKYDQERADFVSRVLTTTEDVWSEEFRKIGKTYREPKLDLYRGQISTGCGTGSASMGPFYCPEDEKVYIDLSFYDELAETFRSPGDFAQAYVIAHEVGHHVQKLLGTSDFVNSKRGQSDYNQYSVRLELQADYYAGVWANHTKQYLEKGDIEEAMRAANAIGDDAIQMRSQGKVVPHAFTHGTSEQRMRWFNKGLENGTIQGGDTFSMPYRDL</sequence>
<keyword evidence="3" id="KW-1133">Transmembrane helix</keyword>
<dbReference type="AlphaFoldDB" id="A0A934S7X1"/>
<name>A0A934S7X1_9BACT</name>
<evidence type="ECO:0000313" key="7">
    <source>
        <dbReference type="Proteomes" id="UP000603141"/>
    </source>
</evidence>
<protein>
    <submittedName>
        <fullName evidence="6">Neutral zinc metallopeptidase</fullName>
    </submittedName>
</protein>
<keyword evidence="2" id="KW-0812">Transmembrane</keyword>